<proteinExistence type="predicted"/>
<evidence type="ECO:0000313" key="2">
    <source>
        <dbReference type="Proteomes" id="UP000619788"/>
    </source>
</evidence>
<gene>
    <name evidence="1" type="ORF">Psi01_77620</name>
</gene>
<evidence type="ECO:0000313" key="1">
    <source>
        <dbReference type="EMBL" id="GIH97132.1"/>
    </source>
</evidence>
<organism evidence="1 2">
    <name type="scientific">Planobispora siamensis</name>
    <dbReference type="NCBI Taxonomy" id="936338"/>
    <lineage>
        <taxon>Bacteria</taxon>
        <taxon>Bacillati</taxon>
        <taxon>Actinomycetota</taxon>
        <taxon>Actinomycetes</taxon>
        <taxon>Streptosporangiales</taxon>
        <taxon>Streptosporangiaceae</taxon>
        <taxon>Planobispora</taxon>
    </lineage>
</organism>
<dbReference type="Proteomes" id="UP000619788">
    <property type="component" value="Unassembled WGS sequence"/>
</dbReference>
<keyword evidence="2" id="KW-1185">Reference proteome</keyword>
<sequence>MGTAGAVGADAAGADAVGAGVVRVGVIRVGMWAGAAAAGAAGPATRRAGAAKTAQAIRRIPPLCMGIIVTGAIADMRFLAIPVMKPWHPWRLARKAGNQPWAPGVGPASAVIGSAEAAGPSVPV</sequence>
<name>A0A8J3SMU9_9ACTN</name>
<comment type="caution">
    <text evidence="1">The sequence shown here is derived from an EMBL/GenBank/DDBJ whole genome shotgun (WGS) entry which is preliminary data.</text>
</comment>
<protein>
    <submittedName>
        <fullName evidence="1">Uncharacterized protein</fullName>
    </submittedName>
</protein>
<accession>A0A8J3SMU9</accession>
<dbReference type="AlphaFoldDB" id="A0A8J3SMU9"/>
<reference evidence="1 2" key="1">
    <citation type="submission" date="2021-01" db="EMBL/GenBank/DDBJ databases">
        <title>Whole genome shotgun sequence of Planobispora siamensis NBRC 107568.</title>
        <authorList>
            <person name="Komaki H."/>
            <person name="Tamura T."/>
        </authorList>
    </citation>
    <scope>NUCLEOTIDE SEQUENCE [LARGE SCALE GENOMIC DNA]</scope>
    <source>
        <strain evidence="1 2">NBRC 107568</strain>
    </source>
</reference>
<dbReference type="EMBL" id="BOOJ01000077">
    <property type="protein sequence ID" value="GIH97132.1"/>
    <property type="molecule type" value="Genomic_DNA"/>
</dbReference>